<dbReference type="AlphaFoldDB" id="A0A099KFG7"/>
<proteinExistence type="predicted"/>
<protein>
    <submittedName>
        <fullName evidence="1">Uncharacterized protein</fullName>
    </submittedName>
</protein>
<organism evidence="1 2">
    <name type="scientific">Colwellia psychrerythraea</name>
    <name type="common">Vibrio psychroerythus</name>
    <dbReference type="NCBI Taxonomy" id="28229"/>
    <lineage>
        <taxon>Bacteria</taxon>
        <taxon>Pseudomonadati</taxon>
        <taxon>Pseudomonadota</taxon>
        <taxon>Gammaproteobacteria</taxon>
        <taxon>Alteromonadales</taxon>
        <taxon>Colwelliaceae</taxon>
        <taxon>Colwellia</taxon>
    </lineage>
</organism>
<gene>
    <name evidence="1" type="ORF">ND2E_4209</name>
</gene>
<comment type="caution">
    <text evidence="1">The sequence shown here is derived from an EMBL/GenBank/DDBJ whole genome shotgun (WGS) entry which is preliminary data.</text>
</comment>
<dbReference type="EMBL" id="JQED01000047">
    <property type="protein sequence ID" value="KGJ88373.1"/>
    <property type="molecule type" value="Genomic_DNA"/>
</dbReference>
<reference evidence="1 2" key="1">
    <citation type="submission" date="2014-08" db="EMBL/GenBank/DDBJ databases">
        <title>Genomic and Phenotypic Diversity of Colwellia psychrerythraea strains from Disparate Marine Basins.</title>
        <authorList>
            <person name="Techtmann S.M."/>
            <person name="Stelling S.C."/>
            <person name="Utturkar S.M."/>
            <person name="Alshibli N."/>
            <person name="Harris A."/>
            <person name="Brown S.D."/>
            <person name="Hazen T.C."/>
        </authorList>
    </citation>
    <scope>NUCLEOTIDE SEQUENCE [LARGE SCALE GENOMIC DNA]</scope>
    <source>
        <strain evidence="1 2">ND2E</strain>
    </source>
</reference>
<evidence type="ECO:0000313" key="1">
    <source>
        <dbReference type="EMBL" id="KGJ88373.1"/>
    </source>
</evidence>
<dbReference type="Proteomes" id="UP000029843">
    <property type="component" value="Unassembled WGS sequence"/>
</dbReference>
<sequence>MAFSTAQLTKSLINGIDTLSSDEWVAFYEELFHKCSAEHVEDINTLLWIRRRH</sequence>
<name>A0A099KFG7_COLPS</name>
<accession>A0A099KFG7</accession>
<evidence type="ECO:0000313" key="2">
    <source>
        <dbReference type="Proteomes" id="UP000029843"/>
    </source>
</evidence>
<dbReference type="PATRIC" id="fig|28229.4.peg.3557"/>